<dbReference type="GO" id="GO:0006357">
    <property type="term" value="P:regulation of transcription by RNA polymerase II"/>
    <property type="evidence" value="ECO:0007669"/>
    <property type="project" value="InterPro"/>
</dbReference>
<feature type="domain" description="Mediator complex subunit MED14 N-terminal" evidence="11">
    <location>
        <begin position="56"/>
        <end position="244"/>
    </location>
</feature>
<comment type="subcellular location">
    <subcellularLocation>
        <location evidence="1 9">Nucleus</location>
    </subcellularLocation>
</comment>
<evidence type="ECO:0000313" key="13">
    <source>
        <dbReference type="Proteomes" id="UP000054251"/>
    </source>
</evidence>
<evidence type="ECO:0000313" key="12">
    <source>
        <dbReference type="EMBL" id="KSA04224.1"/>
    </source>
</evidence>
<accession>A0A0V1Q6U3</accession>
<evidence type="ECO:0000256" key="6">
    <source>
        <dbReference type="ARBA" id="ARBA00023163"/>
    </source>
</evidence>
<comment type="caution">
    <text evidence="12">The sequence shown here is derived from an EMBL/GenBank/DDBJ whole genome shotgun (WGS) entry which is preliminary data.</text>
</comment>
<proteinExistence type="inferred from homology"/>
<dbReference type="AlphaFoldDB" id="A0A0V1Q6U3"/>
<dbReference type="Pfam" id="PF08638">
    <property type="entry name" value="Med14"/>
    <property type="match status" value="1"/>
</dbReference>
<dbReference type="InterPro" id="IPR055122">
    <property type="entry name" value="Med14_N"/>
</dbReference>
<evidence type="ECO:0000256" key="10">
    <source>
        <dbReference type="SAM" id="MobiDB-lite"/>
    </source>
</evidence>
<evidence type="ECO:0000256" key="2">
    <source>
        <dbReference type="ARBA" id="ARBA00007813"/>
    </source>
</evidence>
<evidence type="ECO:0000256" key="8">
    <source>
        <dbReference type="ARBA" id="ARBA00032007"/>
    </source>
</evidence>
<evidence type="ECO:0000259" key="11">
    <source>
        <dbReference type="Pfam" id="PF08638"/>
    </source>
</evidence>
<dbReference type="GO" id="GO:0003712">
    <property type="term" value="F:transcription coregulator activity"/>
    <property type="evidence" value="ECO:0007669"/>
    <property type="project" value="UniProtKB-UniRule"/>
</dbReference>
<reference evidence="12 13" key="1">
    <citation type="submission" date="2015-11" db="EMBL/GenBank/DDBJ databases">
        <title>The genome of Debaryomyces fabryi.</title>
        <authorList>
            <person name="Tafer H."/>
            <person name="Lopandic K."/>
        </authorList>
    </citation>
    <scope>NUCLEOTIDE SEQUENCE [LARGE SCALE GENOMIC DNA]</scope>
    <source>
        <strain evidence="12 13">CBS 789</strain>
    </source>
</reference>
<protein>
    <recommendedName>
        <fullName evidence="3 9">Mediator of RNA polymerase II transcription subunit 14</fullName>
    </recommendedName>
    <alternativeName>
        <fullName evidence="8 9">Mediator complex subunit 14</fullName>
    </alternativeName>
</protein>
<feature type="region of interest" description="Disordered" evidence="10">
    <location>
        <begin position="416"/>
        <end position="444"/>
    </location>
</feature>
<comment type="subunit">
    <text evidence="9">Component of the Mediator complex.</text>
</comment>
<dbReference type="OrthoDB" id="205099at2759"/>
<comment type="similarity">
    <text evidence="2 9">Belongs to the Mediator complex subunit 14 family.</text>
</comment>
<dbReference type="EMBL" id="LMYN01000001">
    <property type="protein sequence ID" value="KSA04224.1"/>
    <property type="molecule type" value="Genomic_DNA"/>
</dbReference>
<keyword evidence="13" id="KW-1185">Reference proteome</keyword>
<evidence type="ECO:0000256" key="1">
    <source>
        <dbReference type="ARBA" id="ARBA00004123"/>
    </source>
</evidence>
<organism evidence="12 13">
    <name type="scientific">Debaryomyces fabryi</name>
    <dbReference type="NCBI Taxonomy" id="58627"/>
    <lineage>
        <taxon>Eukaryota</taxon>
        <taxon>Fungi</taxon>
        <taxon>Dikarya</taxon>
        <taxon>Ascomycota</taxon>
        <taxon>Saccharomycotina</taxon>
        <taxon>Pichiomycetes</taxon>
        <taxon>Debaryomycetaceae</taxon>
        <taxon>Debaryomyces</taxon>
    </lineage>
</organism>
<evidence type="ECO:0000256" key="9">
    <source>
        <dbReference type="RuleBase" id="RU365082"/>
    </source>
</evidence>
<dbReference type="GeneID" id="26837104"/>
<evidence type="ECO:0000256" key="3">
    <source>
        <dbReference type="ARBA" id="ARBA00019619"/>
    </source>
</evidence>
<keyword evidence="5 9" id="KW-0010">Activator</keyword>
<sequence length="1086" mass="126317">MNGSYPSDSNPILNGEPVDANSNHLGGEMHNGAGTKLENGILKKAPDIPHITNNIIPLSNVLKFYTQEAYKQLTTAIENLSSTKDTENDSSRKKFFLHLIISLRQDFIKIYTLVKWASSSKDVSKLIDLLNWFRSQDFYFEQLGYGLNELNRYSGAKLPNSDIITSLEVFIKKRPQLPSYNLIDTPPISSEKTLEVLKDLNLTLMTRMALITNLPKRFINNYEIKDGRVYFTIPNEFQVSVTVGNDLIIEQEEDYYKSPFYFIDFKFLFGINPETSLITHKDNKIITKLPKSSFQNLEKIVNTVLLNLGLGGLYDLLHKYSISFKLYLIARQLKDISVNSKWRNNIQFKYQNGKSLILINYWSSHYLSKNWKSFIELGIDKNYNLNFRWFKNGTYELNHGISGIFDRDNIKKQLDVSDEQSNDFNPEGESMEEMKEENNEGESEAQDLSVDLILNIIVNKHSEMLMAKIYENIIKRLPDQDEEYCSFISCHQLLLKLTPSKSVVFAINPLTGFFYFIDPSPIQNQVTKKINTQSSNNKNKSFFSESDMVGNIVNHLIQLKLEMFNREINNKLITSGWINNEIIKLNDYETIKLFNFLNGDNVSNSNFNKIQFYRCKNWPLSWFLSNLVSGDSFKTFWWVARIKSIKGEWKIQWVQQLVFDKQIETSEELTLDYKFFNNLSSLCSNMITDHMVLEELQSKRIQYIKKQPREKAAELLNKFQIDEIQNEAVKPEETNSPYVYESIIMLYNDNRLLPVSNSSTSLFLKIKLITLNNSTQMKLKLFGNLRNIPNTLAESFNQLNLHINKSQNYFEINDTVNLSNKINDSSIKETRLLDSIFLKLNVLNELIKVLYQLDQNNIEIVNSSIDSIQIKIDEESNNLTIKLPETDEKFRLLGSNTESNEMKLIISYLNKYLLMTSKVQENEIIGIIKYLKEITPIIKSIRSVRTLLDEKNKMKLTNGLNKLNFDIEFQNLNLIQFVYFLNNTNTNSNKKILKDKIVIKLNFMRNKFSKQDKLLLKLSMKDNLNSRNLKYKKLFELIYKGINEVDNANGLKITKLNYDFIVESLLINELMVKITDAFIHYLSDDA</sequence>
<dbReference type="GO" id="GO:0070847">
    <property type="term" value="C:core mediator complex"/>
    <property type="evidence" value="ECO:0007669"/>
    <property type="project" value="TreeGrafter"/>
</dbReference>
<evidence type="ECO:0000256" key="5">
    <source>
        <dbReference type="ARBA" id="ARBA00023159"/>
    </source>
</evidence>
<dbReference type="PANTHER" id="PTHR12809">
    <property type="entry name" value="MEDIATOR COMPLEX SUBUNIT"/>
    <property type="match status" value="1"/>
</dbReference>
<dbReference type="RefSeq" id="XP_015470326.1">
    <property type="nucleotide sequence ID" value="XM_015608925.1"/>
</dbReference>
<evidence type="ECO:0000256" key="4">
    <source>
        <dbReference type="ARBA" id="ARBA00023015"/>
    </source>
</evidence>
<dbReference type="Proteomes" id="UP000054251">
    <property type="component" value="Unassembled WGS sequence"/>
</dbReference>
<evidence type="ECO:0000256" key="7">
    <source>
        <dbReference type="ARBA" id="ARBA00023242"/>
    </source>
</evidence>
<name>A0A0V1Q6U3_9ASCO</name>
<comment type="function">
    <text evidence="9">Component of the Mediator complex, a coactivator involved in the regulated transcription of nearly all RNA polymerase II-dependent genes. Mediator functions as a bridge to convey information from gene-specific regulatory proteins to the basal RNA polymerase II transcription machinery. Mediator is recruited to promoters by direct interactions with regulatory proteins and serves as a scaffold for the assembly of a functional preinitiation complex with RNA polymerase II and the general transcription factors.</text>
</comment>
<keyword evidence="4 9" id="KW-0805">Transcription regulation</keyword>
<keyword evidence="7 9" id="KW-0539">Nucleus</keyword>
<feature type="compositionally biased region" description="Polar residues" evidence="10">
    <location>
        <begin position="1"/>
        <end position="12"/>
    </location>
</feature>
<gene>
    <name evidence="12" type="ORF">AC631_00095</name>
</gene>
<feature type="region of interest" description="Disordered" evidence="10">
    <location>
        <begin position="1"/>
        <end position="30"/>
    </location>
</feature>
<dbReference type="GO" id="GO:0016592">
    <property type="term" value="C:mediator complex"/>
    <property type="evidence" value="ECO:0007669"/>
    <property type="project" value="UniProtKB-UniRule"/>
</dbReference>
<keyword evidence="6 9" id="KW-0804">Transcription</keyword>
<dbReference type="InterPro" id="IPR013947">
    <property type="entry name" value="Mediator_Med14"/>
</dbReference>
<dbReference type="PANTHER" id="PTHR12809:SF2">
    <property type="entry name" value="MEDIATOR OF RNA POLYMERASE II TRANSCRIPTION SUBUNIT 14"/>
    <property type="match status" value="1"/>
</dbReference>